<keyword evidence="4 7" id="KW-0812">Transmembrane</keyword>
<dbReference type="EMBL" id="CAFBNQ010000123">
    <property type="protein sequence ID" value="CAB4963305.1"/>
    <property type="molecule type" value="Genomic_DNA"/>
</dbReference>
<evidence type="ECO:0000313" key="9">
    <source>
        <dbReference type="EMBL" id="CAB4816781.1"/>
    </source>
</evidence>
<evidence type="ECO:0000256" key="5">
    <source>
        <dbReference type="ARBA" id="ARBA00022989"/>
    </source>
</evidence>
<proteinExistence type="predicted"/>
<evidence type="ECO:0000313" key="10">
    <source>
        <dbReference type="EMBL" id="CAB4963305.1"/>
    </source>
</evidence>
<sequence length="246" mass="26794">MSISLILQLALIGFLTGISKTAIGGIGMVNAALLASVLPAKESTGVMLILLITGDLFAIGVYKKHVEWKVLQKLIWPVVAGVCVGAYFLSHSTNESLKKTIGWIVLLLVAFYPISQRLQKRDLDISTRFPRSLGASLGSMAGFMSMVANSGGPPMSIYLLLRKNSVMNFLGNTAWFFFIINVFKLPFTLALGLLDFHSFHYIFPALPAVPIGAVIGRKLVSRINQDLFQKITLITATLAGLNLIIR</sequence>
<accession>A0A6J6Z4M7</accession>
<keyword evidence="5 7" id="KW-1133">Transmembrane helix</keyword>
<dbReference type="PANTHER" id="PTHR30269">
    <property type="entry name" value="TRANSMEMBRANE PROTEIN YFCA"/>
    <property type="match status" value="1"/>
</dbReference>
<dbReference type="Pfam" id="PF01925">
    <property type="entry name" value="TauE"/>
    <property type="match status" value="1"/>
</dbReference>
<dbReference type="AlphaFoldDB" id="A0A6J6Z4M7"/>
<feature type="transmembrane region" description="Helical" evidence="7">
    <location>
        <begin position="173"/>
        <end position="194"/>
    </location>
</feature>
<feature type="transmembrane region" description="Helical" evidence="7">
    <location>
        <begin position="201"/>
        <end position="221"/>
    </location>
</feature>
<dbReference type="EMBL" id="CAFAAX010000085">
    <property type="protein sequence ID" value="CAB4816781.1"/>
    <property type="molecule type" value="Genomic_DNA"/>
</dbReference>
<feature type="transmembrane region" description="Helical" evidence="7">
    <location>
        <begin position="44"/>
        <end position="62"/>
    </location>
</feature>
<dbReference type="InterPro" id="IPR002781">
    <property type="entry name" value="TM_pro_TauE-like"/>
</dbReference>
<dbReference type="GO" id="GO:0005886">
    <property type="term" value="C:plasma membrane"/>
    <property type="evidence" value="ECO:0007669"/>
    <property type="project" value="UniProtKB-SubCell"/>
</dbReference>
<evidence type="ECO:0000256" key="2">
    <source>
        <dbReference type="ARBA" id="ARBA00022448"/>
    </source>
</evidence>
<protein>
    <submittedName>
        <fullName evidence="9">Unannotated protein</fullName>
    </submittedName>
</protein>
<organism evidence="9">
    <name type="scientific">freshwater metagenome</name>
    <dbReference type="NCBI Taxonomy" id="449393"/>
    <lineage>
        <taxon>unclassified sequences</taxon>
        <taxon>metagenomes</taxon>
        <taxon>ecological metagenomes</taxon>
    </lineage>
</organism>
<dbReference type="EMBL" id="CAEZTA010000028">
    <property type="protein sequence ID" value="CAB4552648.1"/>
    <property type="molecule type" value="Genomic_DNA"/>
</dbReference>
<name>A0A6J6Z4M7_9ZZZZ</name>
<dbReference type="PANTHER" id="PTHR30269:SF23">
    <property type="entry name" value="MEMBRANE TRANSPORTER PROTEIN YDHB-RELATED"/>
    <property type="match status" value="1"/>
</dbReference>
<evidence type="ECO:0000313" key="8">
    <source>
        <dbReference type="EMBL" id="CAB4552648.1"/>
    </source>
</evidence>
<gene>
    <name evidence="8" type="ORF">UFOPK1541_00361</name>
    <name evidence="9" type="ORF">UFOPK3119_00707</name>
    <name evidence="10" type="ORF">UFOPK3861_00940</name>
</gene>
<keyword evidence="6 7" id="KW-0472">Membrane</keyword>
<reference evidence="9" key="1">
    <citation type="submission" date="2020-05" db="EMBL/GenBank/DDBJ databases">
        <authorList>
            <person name="Chiriac C."/>
            <person name="Salcher M."/>
            <person name="Ghai R."/>
            <person name="Kavagutti S V."/>
        </authorList>
    </citation>
    <scope>NUCLEOTIDE SEQUENCE</scope>
</reference>
<feature type="transmembrane region" description="Helical" evidence="7">
    <location>
        <begin position="96"/>
        <end position="114"/>
    </location>
</feature>
<feature type="transmembrane region" description="Helical" evidence="7">
    <location>
        <begin position="74"/>
        <end position="90"/>
    </location>
</feature>
<dbReference type="InterPro" id="IPR052017">
    <property type="entry name" value="TSUP"/>
</dbReference>
<evidence type="ECO:0000256" key="4">
    <source>
        <dbReference type="ARBA" id="ARBA00022692"/>
    </source>
</evidence>
<comment type="subcellular location">
    <subcellularLocation>
        <location evidence="1">Cell membrane</location>
        <topology evidence="1">Multi-pass membrane protein</topology>
    </subcellularLocation>
</comment>
<evidence type="ECO:0000256" key="3">
    <source>
        <dbReference type="ARBA" id="ARBA00022475"/>
    </source>
</evidence>
<keyword evidence="2" id="KW-0813">Transport</keyword>
<evidence type="ECO:0000256" key="6">
    <source>
        <dbReference type="ARBA" id="ARBA00023136"/>
    </source>
</evidence>
<evidence type="ECO:0000256" key="7">
    <source>
        <dbReference type="SAM" id="Phobius"/>
    </source>
</evidence>
<keyword evidence="3" id="KW-1003">Cell membrane</keyword>
<evidence type="ECO:0000256" key="1">
    <source>
        <dbReference type="ARBA" id="ARBA00004651"/>
    </source>
</evidence>